<gene>
    <name evidence="1" type="ORF">Taro_010749</name>
</gene>
<accession>A0A843UE16</accession>
<organism evidence="1 2">
    <name type="scientific">Colocasia esculenta</name>
    <name type="common">Wild taro</name>
    <name type="synonym">Arum esculentum</name>
    <dbReference type="NCBI Taxonomy" id="4460"/>
    <lineage>
        <taxon>Eukaryota</taxon>
        <taxon>Viridiplantae</taxon>
        <taxon>Streptophyta</taxon>
        <taxon>Embryophyta</taxon>
        <taxon>Tracheophyta</taxon>
        <taxon>Spermatophyta</taxon>
        <taxon>Magnoliopsida</taxon>
        <taxon>Liliopsida</taxon>
        <taxon>Araceae</taxon>
        <taxon>Aroideae</taxon>
        <taxon>Colocasieae</taxon>
        <taxon>Colocasia</taxon>
    </lineage>
</organism>
<comment type="caution">
    <text evidence="1">The sequence shown here is derived from an EMBL/GenBank/DDBJ whole genome shotgun (WGS) entry which is preliminary data.</text>
</comment>
<name>A0A843UE16_COLES</name>
<protein>
    <submittedName>
        <fullName evidence="1">Uncharacterized protein</fullName>
    </submittedName>
</protein>
<sequence>MGRRNRPCCGSQGLAAAALQAIAFFLLAGVAVSASFISDHALGSGGWTGRSLLQAKQTLLVEMFLKKSMSGFGNATVVSAGFVSVTTETDTFWPKPTTMSVMLQ</sequence>
<dbReference type="AlphaFoldDB" id="A0A843UE16"/>
<keyword evidence="2" id="KW-1185">Reference proteome</keyword>
<proteinExistence type="predicted"/>
<dbReference type="EMBL" id="NMUH01000394">
    <property type="protein sequence ID" value="MQL78329.1"/>
    <property type="molecule type" value="Genomic_DNA"/>
</dbReference>
<reference evidence="1" key="1">
    <citation type="submission" date="2017-07" db="EMBL/GenBank/DDBJ databases">
        <title>Taro Niue Genome Assembly and Annotation.</title>
        <authorList>
            <person name="Atibalentja N."/>
            <person name="Keating K."/>
            <person name="Fields C.J."/>
        </authorList>
    </citation>
    <scope>NUCLEOTIDE SEQUENCE</scope>
    <source>
        <strain evidence="1">Niue_2</strain>
        <tissue evidence="1">Leaf</tissue>
    </source>
</reference>
<evidence type="ECO:0000313" key="2">
    <source>
        <dbReference type="Proteomes" id="UP000652761"/>
    </source>
</evidence>
<dbReference type="Proteomes" id="UP000652761">
    <property type="component" value="Unassembled WGS sequence"/>
</dbReference>
<evidence type="ECO:0000313" key="1">
    <source>
        <dbReference type="EMBL" id="MQL78329.1"/>
    </source>
</evidence>